<evidence type="ECO:0000313" key="1">
    <source>
        <dbReference type="EMBL" id="SDU27334.1"/>
    </source>
</evidence>
<dbReference type="Proteomes" id="UP000199608">
    <property type="component" value="Unassembled WGS sequence"/>
</dbReference>
<name>A0A1H2H684_9BACT</name>
<dbReference type="AlphaFoldDB" id="A0A1H2H684"/>
<gene>
    <name evidence="1" type="ORF">SAMN04487931_10667</name>
</gene>
<dbReference type="RefSeq" id="WP_092234056.1">
    <property type="nucleotide sequence ID" value="NZ_FNLL01000006.1"/>
</dbReference>
<protein>
    <submittedName>
        <fullName evidence="1">Uncharacterized protein</fullName>
    </submittedName>
</protein>
<organism evidence="1 2">
    <name type="scientific">Desulfobacula phenolica</name>
    <dbReference type="NCBI Taxonomy" id="90732"/>
    <lineage>
        <taxon>Bacteria</taxon>
        <taxon>Pseudomonadati</taxon>
        <taxon>Thermodesulfobacteriota</taxon>
        <taxon>Desulfobacteria</taxon>
        <taxon>Desulfobacterales</taxon>
        <taxon>Desulfobacteraceae</taxon>
        <taxon>Desulfobacula</taxon>
    </lineage>
</organism>
<evidence type="ECO:0000313" key="2">
    <source>
        <dbReference type="Proteomes" id="UP000199608"/>
    </source>
</evidence>
<sequence length="60" mass="6773">MIGRTLRPWGVRINGEWYWDEALYGMRGMVYCGEPAGNGVDVYDRGGCRICMATLQKLEG</sequence>
<proteinExistence type="predicted"/>
<accession>A0A1H2H684</accession>
<dbReference type="EMBL" id="FNLL01000006">
    <property type="protein sequence ID" value="SDU27334.1"/>
    <property type="molecule type" value="Genomic_DNA"/>
</dbReference>
<reference evidence="2" key="1">
    <citation type="submission" date="2016-10" db="EMBL/GenBank/DDBJ databases">
        <authorList>
            <person name="Varghese N."/>
            <person name="Submissions S."/>
        </authorList>
    </citation>
    <scope>NUCLEOTIDE SEQUENCE [LARGE SCALE GENOMIC DNA]</scope>
    <source>
        <strain evidence="2">DSM 3384</strain>
    </source>
</reference>
<keyword evidence="2" id="KW-1185">Reference proteome</keyword>